<protein>
    <recommendedName>
        <fullName evidence="7">Cyclin N-terminal domain-containing protein</fullName>
    </recommendedName>
</protein>
<evidence type="ECO:0000256" key="2">
    <source>
        <dbReference type="SAM" id="MobiDB-lite"/>
    </source>
</evidence>
<feature type="domain" description="Cyclin C-terminal" evidence="4">
    <location>
        <begin position="160"/>
        <end position="268"/>
    </location>
</feature>
<evidence type="ECO:0000313" key="5">
    <source>
        <dbReference type="EMBL" id="CAJ1958746.1"/>
    </source>
</evidence>
<dbReference type="EMBL" id="CAKOGP040001980">
    <property type="protein sequence ID" value="CAJ1958746.1"/>
    <property type="molecule type" value="Genomic_DNA"/>
</dbReference>
<dbReference type="InterPro" id="IPR006671">
    <property type="entry name" value="Cyclin_N"/>
</dbReference>
<comment type="caution">
    <text evidence="5">The sequence shown here is derived from an EMBL/GenBank/DDBJ whole genome shotgun (WGS) entry which is preliminary data.</text>
</comment>
<dbReference type="Pfam" id="PF02984">
    <property type="entry name" value="Cyclin_C"/>
    <property type="match status" value="1"/>
</dbReference>
<feature type="region of interest" description="Disordered" evidence="2">
    <location>
        <begin position="266"/>
        <end position="316"/>
    </location>
</feature>
<keyword evidence="1" id="KW-0195">Cyclin</keyword>
<gene>
    <name evidence="5" type="ORF">CYCCA115_LOCUS17330</name>
</gene>
<evidence type="ECO:0008006" key="7">
    <source>
        <dbReference type="Google" id="ProtNLM"/>
    </source>
</evidence>
<accession>A0AAD2PW09</accession>
<evidence type="ECO:0000256" key="1">
    <source>
        <dbReference type="ARBA" id="ARBA00023127"/>
    </source>
</evidence>
<feature type="domain" description="Cyclin N-terminal" evidence="3">
    <location>
        <begin position="33"/>
        <end position="155"/>
    </location>
</feature>
<dbReference type="Gene3D" id="1.10.472.10">
    <property type="entry name" value="Cyclin-like"/>
    <property type="match status" value="2"/>
</dbReference>
<evidence type="ECO:0000313" key="6">
    <source>
        <dbReference type="Proteomes" id="UP001295423"/>
    </source>
</evidence>
<dbReference type="InterPro" id="IPR036915">
    <property type="entry name" value="Cyclin-like_sf"/>
</dbReference>
<sequence>MNSSTAQRKCKRKASEMSVNHDNITEHRVTKMIKAEASFRTMQTIRMTSSWKNQVWREQVAQWCYDVVDHLDASREAVYVAMNVLDRYIAETSSSAAMDKVEYEKIAITAFFLALRITNSVEIRIPEILSLSRSSIQPQDIISTGSRILECLTWSNRILTPHSFLKAFMGLRSQSLNPSTVTSWLDLAVYLVEISVCDGEFSQTAASQLAMAAIIVAMKKSGDYDENKKQCDSLVRDIFEHASIDPCSTSLRSLCVRLQNIYNQSQESPQANSPHVIEAEDDEQTDSCQTGLDNRSELDRVTSVSRPISPLQNKDW</sequence>
<dbReference type="PANTHER" id="PTHR10177">
    <property type="entry name" value="CYCLINS"/>
    <property type="match status" value="1"/>
</dbReference>
<keyword evidence="6" id="KW-1185">Reference proteome</keyword>
<dbReference type="SUPFAM" id="SSF47954">
    <property type="entry name" value="Cyclin-like"/>
    <property type="match status" value="2"/>
</dbReference>
<dbReference type="InterPro" id="IPR004367">
    <property type="entry name" value="Cyclin_C-dom"/>
</dbReference>
<evidence type="ECO:0000259" key="4">
    <source>
        <dbReference type="Pfam" id="PF02984"/>
    </source>
</evidence>
<reference evidence="5" key="1">
    <citation type="submission" date="2023-08" db="EMBL/GenBank/DDBJ databases">
        <authorList>
            <person name="Audoor S."/>
            <person name="Bilcke G."/>
        </authorList>
    </citation>
    <scope>NUCLEOTIDE SEQUENCE</scope>
</reference>
<evidence type="ECO:0000259" key="3">
    <source>
        <dbReference type="Pfam" id="PF00134"/>
    </source>
</evidence>
<feature type="compositionally biased region" description="Polar residues" evidence="2">
    <location>
        <begin position="302"/>
        <end position="316"/>
    </location>
</feature>
<proteinExistence type="predicted"/>
<dbReference type="AlphaFoldDB" id="A0AAD2PW09"/>
<dbReference type="InterPro" id="IPR039361">
    <property type="entry name" value="Cyclin"/>
</dbReference>
<dbReference type="Proteomes" id="UP001295423">
    <property type="component" value="Unassembled WGS sequence"/>
</dbReference>
<dbReference type="Pfam" id="PF00134">
    <property type="entry name" value="Cyclin_N"/>
    <property type="match status" value="1"/>
</dbReference>
<name>A0AAD2PW09_9STRA</name>
<organism evidence="5 6">
    <name type="scientific">Cylindrotheca closterium</name>
    <dbReference type="NCBI Taxonomy" id="2856"/>
    <lineage>
        <taxon>Eukaryota</taxon>
        <taxon>Sar</taxon>
        <taxon>Stramenopiles</taxon>
        <taxon>Ochrophyta</taxon>
        <taxon>Bacillariophyta</taxon>
        <taxon>Bacillariophyceae</taxon>
        <taxon>Bacillariophycidae</taxon>
        <taxon>Bacillariales</taxon>
        <taxon>Bacillariaceae</taxon>
        <taxon>Cylindrotheca</taxon>
    </lineage>
</organism>